<dbReference type="PANTHER" id="PTHR43649">
    <property type="entry name" value="ARABINOSE-BINDING PROTEIN-RELATED"/>
    <property type="match status" value="1"/>
</dbReference>
<dbReference type="Proteomes" id="UP001595778">
    <property type="component" value="Unassembled WGS sequence"/>
</dbReference>
<dbReference type="RefSeq" id="WP_376979182.1">
    <property type="nucleotide sequence ID" value="NZ_JBHSDQ010000008.1"/>
</dbReference>
<reference evidence="3" key="1">
    <citation type="journal article" date="2019" name="Int. J. Syst. Evol. Microbiol.">
        <title>The Global Catalogue of Microorganisms (GCM) 10K type strain sequencing project: providing services to taxonomists for standard genome sequencing and annotation.</title>
        <authorList>
            <consortium name="The Broad Institute Genomics Platform"/>
            <consortium name="The Broad Institute Genome Sequencing Center for Infectious Disease"/>
            <person name="Wu L."/>
            <person name="Ma J."/>
        </authorList>
    </citation>
    <scope>NUCLEOTIDE SEQUENCE [LARGE SCALE GENOMIC DNA]</scope>
    <source>
        <strain evidence="3">PJ61</strain>
    </source>
</reference>
<keyword evidence="3" id="KW-1185">Reference proteome</keyword>
<evidence type="ECO:0000313" key="3">
    <source>
        <dbReference type="Proteomes" id="UP001595778"/>
    </source>
</evidence>
<dbReference type="Gene3D" id="3.40.190.10">
    <property type="entry name" value="Periplasmic binding protein-like II"/>
    <property type="match status" value="2"/>
</dbReference>
<dbReference type="PANTHER" id="PTHR43649:SF12">
    <property type="entry name" value="DIACETYLCHITOBIOSE BINDING PROTEIN DASA"/>
    <property type="match status" value="1"/>
</dbReference>
<evidence type="ECO:0000313" key="2">
    <source>
        <dbReference type="EMBL" id="MFC4397866.1"/>
    </source>
</evidence>
<dbReference type="InterPro" id="IPR006059">
    <property type="entry name" value="SBP"/>
</dbReference>
<keyword evidence="1" id="KW-0732">Signal</keyword>
<dbReference type="EMBL" id="JBHSDQ010000008">
    <property type="protein sequence ID" value="MFC4397866.1"/>
    <property type="molecule type" value="Genomic_DNA"/>
</dbReference>
<organism evidence="2 3">
    <name type="scientific">Arthrobacter sedimenti</name>
    <dbReference type="NCBI Taxonomy" id="2694931"/>
    <lineage>
        <taxon>Bacteria</taxon>
        <taxon>Bacillati</taxon>
        <taxon>Actinomycetota</taxon>
        <taxon>Actinomycetes</taxon>
        <taxon>Micrococcales</taxon>
        <taxon>Micrococcaceae</taxon>
        <taxon>Arthrobacter</taxon>
    </lineage>
</organism>
<dbReference type="SUPFAM" id="SSF53850">
    <property type="entry name" value="Periplasmic binding protein-like II"/>
    <property type="match status" value="1"/>
</dbReference>
<evidence type="ECO:0000256" key="1">
    <source>
        <dbReference type="SAM" id="SignalP"/>
    </source>
</evidence>
<feature type="signal peptide" evidence="1">
    <location>
        <begin position="1"/>
        <end position="29"/>
    </location>
</feature>
<accession>A0ABV8WN93</accession>
<proteinExistence type="predicted"/>
<feature type="chain" id="PRO_5046713306" evidence="1">
    <location>
        <begin position="30"/>
        <end position="439"/>
    </location>
</feature>
<comment type="caution">
    <text evidence="2">The sequence shown here is derived from an EMBL/GenBank/DDBJ whole genome shotgun (WGS) entry which is preliminary data.</text>
</comment>
<gene>
    <name evidence="2" type="ORF">ACFO0G_17330</name>
</gene>
<protein>
    <submittedName>
        <fullName evidence="2">ABC transporter substrate-binding protein</fullName>
    </submittedName>
</protein>
<name>A0ABV8WN93_9MICC</name>
<dbReference type="Pfam" id="PF13416">
    <property type="entry name" value="SBP_bac_8"/>
    <property type="match status" value="1"/>
</dbReference>
<dbReference type="InterPro" id="IPR050490">
    <property type="entry name" value="Bact_solute-bd_prot1"/>
</dbReference>
<sequence>MTIPVVSRRRFQLGAAAVALSILATGCGAAGGSGGSGDNGQVTLRFTWWGNEYLNGQTNKVIAAFEASHPNIKIKTEPGEWSSYWDKLATKTAANDAPDVIQMDQKYIAEYGGRGALLDLSKQNGIDTSKLDKEALASGQYSGAQYGLSTGQNAYVIMANTKVFEAAGVPLPDDKTWTWKDFTDTAAKISAAGDGKNYGAAYGSNEADLIIWLRQHGENLYSEDGKLDFQAATAASFWERLKDQRDSKASPPANVATEDAGASLEQSLFGTNRVGMAWWWTNQLGSLEATTGSSIKMLRAPSVDGAAAKNGMYYKPTMFWSASSRSKHPKEAAEFINYLTNSPEAGAILMTDRGVPTNSDIVAAITPSLKPADTTVVNFLKDIAPEIKDAPPVPPVGAGSVQNVIKRYTDEVLYDRLTPQAAAEAFTKEVQGMLDSARK</sequence>